<dbReference type="RefSeq" id="XP_046069162.1">
    <property type="nucleotide sequence ID" value="XM_046219136.1"/>
</dbReference>
<protein>
    <submittedName>
        <fullName evidence="3">Uncharacterized protein</fullName>
    </submittedName>
</protein>
<evidence type="ECO:0000256" key="2">
    <source>
        <dbReference type="SAM" id="MobiDB-lite"/>
    </source>
</evidence>
<reference evidence="3" key="1">
    <citation type="submission" date="2021-12" db="EMBL/GenBank/DDBJ databases">
        <title>Convergent genome expansion in fungi linked to evolution of root-endophyte symbiosis.</title>
        <authorList>
            <consortium name="DOE Joint Genome Institute"/>
            <person name="Ke Y.-H."/>
            <person name="Bonito G."/>
            <person name="Liao H.-L."/>
            <person name="Looney B."/>
            <person name="Rojas-Flechas A."/>
            <person name="Nash J."/>
            <person name="Hameed K."/>
            <person name="Schadt C."/>
            <person name="Martin F."/>
            <person name="Crous P.W."/>
            <person name="Miettinen O."/>
            <person name="Magnuson J.K."/>
            <person name="Labbe J."/>
            <person name="Jacobson D."/>
            <person name="Doktycz M.J."/>
            <person name="Veneault-Fourrey C."/>
            <person name="Kuo A."/>
            <person name="Mondo S."/>
            <person name="Calhoun S."/>
            <person name="Riley R."/>
            <person name="Ohm R."/>
            <person name="LaButti K."/>
            <person name="Andreopoulos B."/>
            <person name="Pangilinan J."/>
            <person name="Nolan M."/>
            <person name="Tritt A."/>
            <person name="Clum A."/>
            <person name="Lipzen A."/>
            <person name="Daum C."/>
            <person name="Barry K."/>
            <person name="Grigoriev I.V."/>
            <person name="Vilgalys R."/>
        </authorList>
    </citation>
    <scope>NUCLEOTIDE SEQUENCE</scope>
    <source>
        <strain evidence="3">PMI_201</strain>
    </source>
</reference>
<evidence type="ECO:0000256" key="1">
    <source>
        <dbReference type="SAM" id="Coils"/>
    </source>
</evidence>
<organism evidence="3 4">
    <name type="scientific">Talaromyces proteolyticus</name>
    <dbReference type="NCBI Taxonomy" id="1131652"/>
    <lineage>
        <taxon>Eukaryota</taxon>
        <taxon>Fungi</taxon>
        <taxon>Dikarya</taxon>
        <taxon>Ascomycota</taxon>
        <taxon>Pezizomycotina</taxon>
        <taxon>Eurotiomycetes</taxon>
        <taxon>Eurotiomycetidae</taxon>
        <taxon>Eurotiales</taxon>
        <taxon>Trichocomaceae</taxon>
        <taxon>Talaromyces</taxon>
        <taxon>Talaromyces sect. Bacilispori</taxon>
    </lineage>
</organism>
<feature type="compositionally biased region" description="Acidic residues" evidence="2">
    <location>
        <begin position="16"/>
        <end position="31"/>
    </location>
</feature>
<keyword evidence="4" id="KW-1185">Reference proteome</keyword>
<dbReference type="Proteomes" id="UP001201262">
    <property type="component" value="Unassembled WGS sequence"/>
</dbReference>
<evidence type="ECO:0000313" key="3">
    <source>
        <dbReference type="EMBL" id="KAH8693289.1"/>
    </source>
</evidence>
<comment type="caution">
    <text evidence="3">The sequence shown here is derived from an EMBL/GenBank/DDBJ whole genome shotgun (WGS) entry which is preliminary data.</text>
</comment>
<feature type="region of interest" description="Disordered" evidence="2">
    <location>
        <begin position="1"/>
        <end position="31"/>
    </location>
</feature>
<keyword evidence="1" id="KW-0175">Coiled coil</keyword>
<dbReference type="EMBL" id="JAJTJA010000010">
    <property type="protein sequence ID" value="KAH8693289.1"/>
    <property type="molecule type" value="Genomic_DNA"/>
</dbReference>
<feature type="coiled-coil region" evidence="1">
    <location>
        <begin position="48"/>
        <end position="99"/>
    </location>
</feature>
<feature type="compositionally biased region" description="Polar residues" evidence="2">
    <location>
        <begin position="1"/>
        <end position="12"/>
    </location>
</feature>
<name>A0AAD4KJX6_9EURO</name>
<sequence>MPEQQVSRQSFISIADTDEQPENEETNADVDADFEAAVLKIRQIVAAKAATDTENRRLKDENKDLRTQNTGSESDKIRIRELEEQVRLLKERISSIQSITRLTGIW</sequence>
<accession>A0AAD4KJX6</accession>
<dbReference type="GeneID" id="70249423"/>
<gene>
    <name evidence="3" type="ORF">BGW36DRAFT_410394</name>
</gene>
<proteinExistence type="predicted"/>
<evidence type="ECO:0000313" key="4">
    <source>
        <dbReference type="Proteomes" id="UP001201262"/>
    </source>
</evidence>
<dbReference type="AlphaFoldDB" id="A0AAD4KJX6"/>